<dbReference type="InterPro" id="IPR050624">
    <property type="entry name" value="HTH-type_Tx_Regulator"/>
</dbReference>
<evidence type="ECO:0000256" key="2">
    <source>
        <dbReference type="PROSITE-ProRule" id="PRU00335"/>
    </source>
</evidence>
<dbReference type="KEGG" id="cfer:D4Z93_02315"/>
<dbReference type="EMBL" id="CP032416">
    <property type="protein sequence ID" value="AYD39433.1"/>
    <property type="molecule type" value="Genomic_DNA"/>
</dbReference>
<dbReference type="InterPro" id="IPR001647">
    <property type="entry name" value="HTH_TetR"/>
</dbReference>
<evidence type="ECO:0000313" key="5">
    <source>
        <dbReference type="Proteomes" id="UP000266301"/>
    </source>
</evidence>
<feature type="domain" description="HTH tetR-type" evidence="3">
    <location>
        <begin position="9"/>
        <end position="69"/>
    </location>
</feature>
<dbReference type="Pfam" id="PF00440">
    <property type="entry name" value="TetR_N"/>
    <property type="match status" value="1"/>
</dbReference>
<gene>
    <name evidence="4" type="ORF">D4Z93_02315</name>
</gene>
<proteinExistence type="predicted"/>
<name>A0A386H1J7_9CLOT</name>
<dbReference type="RefSeq" id="WP_119970142.1">
    <property type="nucleotide sequence ID" value="NZ_CP032416.1"/>
</dbReference>
<protein>
    <submittedName>
        <fullName evidence="4">TetR/AcrR family transcriptional regulator</fullName>
    </submittedName>
</protein>
<dbReference type="SUPFAM" id="SSF46689">
    <property type="entry name" value="Homeodomain-like"/>
    <property type="match status" value="1"/>
</dbReference>
<dbReference type="Proteomes" id="UP000266301">
    <property type="component" value="Chromosome"/>
</dbReference>
<dbReference type="InterPro" id="IPR009057">
    <property type="entry name" value="Homeodomain-like_sf"/>
</dbReference>
<evidence type="ECO:0000259" key="3">
    <source>
        <dbReference type="PROSITE" id="PS50977"/>
    </source>
</evidence>
<keyword evidence="1 2" id="KW-0238">DNA-binding</keyword>
<dbReference type="PANTHER" id="PTHR43479">
    <property type="entry name" value="ACREF/ENVCD OPERON REPRESSOR-RELATED"/>
    <property type="match status" value="1"/>
</dbReference>
<evidence type="ECO:0000313" key="4">
    <source>
        <dbReference type="EMBL" id="AYD39433.1"/>
    </source>
</evidence>
<dbReference type="AlphaFoldDB" id="A0A386H1J7"/>
<dbReference type="PANTHER" id="PTHR43479:SF11">
    <property type="entry name" value="ACREF_ENVCD OPERON REPRESSOR-RELATED"/>
    <property type="match status" value="1"/>
</dbReference>
<dbReference type="OrthoDB" id="9810250at2"/>
<dbReference type="PROSITE" id="PS50977">
    <property type="entry name" value="HTH_TETR_2"/>
    <property type="match status" value="1"/>
</dbReference>
<feature type="DNA-binding region" description="H-T-H motif" evidence="2">
    <location>
        <begin position="32"/>
        <end position="51"/>
    </location>
</feature>
<reference evidence="4 5" key="1">
    <citation type="journal article" date="2019" name="Int. J. Syst. Evol. Microbiol.">
        <title>Clostridium fermenticellae sp. nov., isolated from the mud in a fermentation cellar for the production of the Chinese liquor, baijiu.</title>
        <authorList>
            <person name="Xu P.X."/>
            <person name="Chai L.J."/>
            <person name="Qiu T."/>
            <person name="Zhang X.J."/>
            <person name="Lu Z.M."/>
            <person name="Xiao C."/>
            <person name="Wang S.T."/>
            <person name="Shen C.H."/>
            <person name="Shi J.S."/>
            <person name="Xu Z.H."/>
        </authorList>
    </citation>
    <scope>NUCLEOTIDE SEQUENCE [LARGE SCALE GENOMIC DNA]</scope>
    <source>
        <strain evidence="4 5">JN500901</strain>
    </source>
</reference>
<dbReference type="Gene3D" id="1.10.357.10">
    <property type="entry name" value="Tetracycline Repressor, domain 2"/>
    <property type="match status" value="1"/>
</dbReference>
<sequence>MRRKNLTGERIASYITQALLILMRSEPYAKITIAGITERAGVDRTTYYRHFSSKEEIISKYLDSIMQEFLDVYQKSGSTDFTQYILTIFRTIYLHKDNLLLIHRTGQSYLLLNVLSKRFLFDEFTKNATVEKQYEISYTIGGIYNNCILWFSRGMKETPEQMSKIAQSFKTEESLTMLNVSTD</sequence>
<accession>A0A386H1J7</accession>
<organism evidence="4 5">
    <name type="scientific">Clostridium fermenticellae</name>
    <dbReference type="NCBI Taxonomy" id="2068654"/>
    <lineage>
        <taxon>Bacteria</taxon>
        <taxon>Bacillati</taxon>
        <taxon>Bacillota</taxon>
        <taxon>Clostridia</taxon>
        <taxon>Eubacteriales</taxon>
        <taxon>Clostridiaceae</taxon>
        <taxon>Clostridium</taxon>
    </lineage>
</organism>
<dbReference type="GO" id="GO:0003677">
    <property type="term" value="F:DNA binding"/>
    <property type="evidence" value="ECO:0007669"/>
    <property type="project" value="UniProtKB-UniRule"/>
</dbReference>
<keyword evidence="5" id="KW-1185">Reference proteome</keyword>
<evidence type="ECO:0000256" key="1">
    <source>
        <dbReference type="ARBA" id="ARBA00023125"/>
    </source>
</evidence>